<protein>
    <recommendedName>
        <fullName evidence="8">RNA-dependent RNA polymerase</fullName>
        <ecNumber evidence="8">2.7.7.48</ecNumber>
    </recommendedName>
</protein>
<feature type="non-terminal residue" evidence="12">
    <location>
        <position position="1"/>
    </location>
</feature>
<evidence type="ECO:0000256" key="3">
    <source>
        <dbReference type="ARBA" id="ARBA00022679"/>
    </source>
</evidence>
<comment type="catalytic activity">
    <reaction evidence="7 8">
        <text>RNA(n) + a ribonucleoside 5'-triphosphate = RNA(n+1) + diphosphate</text>
        <dbReference type="Rhea" id="RHEA:21248"/>
        <dbReference type="Rhea" id="RHEA-COMP:14527"/>
        <dbReference type="Rhea" id="RHEA-COMP:17342"/>
        <dbReference type="ChEBI" id="CHEBI:33019"/>
        <dbReference type="ChEBI" id="CHEBI:61557"/>
        <dbReference type="ChEBI" id="CHEBI:140395"/>
        <dbReference type="EC" id="2.7.7.48"/>
    </reaction>
</comment>
<feature type="compositionally biased region" description="Polar residues" evidence="9">
    <location>
        <begin position="695"/>
        <end position="705"/>
    </location>
</feature>
<feature type="domain" description="RDRP C-terminal head" evidence="11">
    <location>
        <begin position="708"/>
        <end position="762"/>
    </location>
</feature>
<proteinExistence type="inferred from homology"/>
<dbReference type="EMBL" id="KZ992643">
    <property type="protein sequence ID" value="RKP08055.1"/>
    <property type="molecule type" value="Genomic_DNA"/>
</dbReference>
<keyword evidence="3 8" id="KW-0808">Transferase</keyword>
<evidence type="ECO:0000256" key="4">
    <source>
        <dbReference type="ARBA" id="ARBA00022695"/>
    </source>
</evidence>
<dbReference type="Pfam" id="PF05183">
    <property type="entry name" value="RdRP"/>
    <property type="match status" value="1"/>
</dbReference>
<dbReference type="EC" id="2.7.7.48" evidence="8"/>
<sequence>PEYCVRVRKVVITPTKMYVLDPVVELSNAILRNFNLHADRLLRVQFLDESFYGIQGDERSTQLLNQLFTILLRGIRIGGRFYEFLAFSSSQLREFGCWFIAPEEGANGITAEQVRTWLGDFSDIDIIGKFAARMGQRFSSTHAVLELRNEDFKETPECIATLTNTTYSDGVGRMSCGVARHVQQALELPEMPSAVQFRLGGCKGVFTLHRPLLGECVEYRDSQHKFKSPHRILEVICTSSYTVGSLNRQIIMLLLALGISDTVILGRMEEAIGRLDRALENRESARYELLRSVDEYKVVPRLLAMIQAGLMERNDLYVANMLRVFRACRMREIKKKAKIAIDESVMLIGVMDELGVLGPNEIFVRFDDPAREEPRVVTGRCAVTRNPCLHPGDIRVLDAVDKPQLHYLKNVIVFNQKSDRSIPNMCAGGDLDGDIYTCIWDAKLVPETMYEPMDYTAPKPNRKPNVSVEDVKKFFVNYIVNNNLGIIDNAHLAWADQLKDGVRNGKCIKLAELHSLAVDFPKTGVPARMERRLRPRSYPHFMEKPDKAMYKSDSVVGKIYDRATECKFEPITTVELDEWLLEDGHELYHDEARDLKRQYDEAILSVMSQFGIASEWEVVSGWIIQYNSLLNKRDFHLREQVMNLVDGIVRKFRKSFEEEFVEQHEESSDPNNPTFTPAVNVRLEDLAARGPANTRPITQPSTAPTFSPEDREAMRRKASAWYYVAYAQEEREAEGAHGDMFSFPWIMHDHLCEIAKIRREAENSATFNVLYAADGAAPRDDC</sequence>
<organism evidence="12 13">
    <name type="scientific">Thamnocephalis sphaerospora</name>
    <dbReference type="NCBI Taxonomy" id="78915"/>
    <lineage>
        <taxon>Eukaryota</taxon>
        <taxon>Fungi</taxon>
        <taxon>Fungi incertae sedis</taxon>
        <taxon>Zoopagomycota</taxon>
        <taxon>Zoopagomycotina</taxon>
        <taxon>Zoopagomycetes</taxon>
        <taxon>Zoopagales</taxon>
        <taxon>Sigmoideomycetaceae</taxon>
        <taxon>Thamnocephalis</taxon>
    </lineage>
</organism>
<feature type="region of interest" description="Disordered" evidence="9">
    <location>
        <begin position="691"/>
        <end position="710"/>
    </location>
</feature>
<keyword evidence="13" id="KW-1185">Reference proteome</keyword>
<accession>A0A4P9XPV7</accession>
<evidence type="ECO:0000256" key="1">
    <source>
        <dbReference type="ARBA" id="ARBA00005762"/>
    </source>
</evidence>
<dbReference type="GO" id="GO:0003968">
    <property type="term" value="F:RNA-directed RNA polymerase activity"/>
    <property type="evidence" value="ECO:0007669"/>
    <property type="project" value="UniProtKB-KW"/>
</dbReference>
<evidence type="ECO:0000256" key="5">
    <source>
        <dbReference type="ARBA" id="ARBA00022884"/>
    </source>
</evidence>
<evidence type="ECO:0000256" key="7">
    <source>
        <dbReference type="ARBA" id="ARBA00048744"/>
    </source>
</evidence>
<name>A0A4P9XPV7_9FUNG</name>
<dbReference type="STRING" id="78915.A0A4P9XPV7"/>
<keyword evidence="2 8" id="KW-0696">RNA-directed RNA polymerase</keyword>
<feature type="domain" description="RDRP C-terminal head" evidence="11">
    <location>
        <begin position="582"/>
        <end position="664"/>
    </location>
</feature>
<dbReference type="Pfam" id="PF26253">
    <property type="entry name" value="RdRP_head"/>
    <property type="match status" value="2"/>
</dbReference>
<evidence type="ECO:0000259" key="11">
    <source>
        <dbReference type="Pfam" id="PF26253"/>
    </source>
</evidence>
<evidence type="ECO:0000256" key="9">
    <source>
        <dbReference type="SAM" id="MobiDB-lite"/>
    </source>
</evidence>
<feature type="domain" description="RDRP core" evidence="10">
    <location>
        <begin position="12"/>
        <end position="562"/>
    </location>
</feature>
<evidence type="ECO:0000313" key="13">
    <source>
        <dbReference type="Proteomes" id="UP000271241"/>
    </source>
</evidence>
<dbReference type="OrthoDB" id="6513042at2759"/>
<evidence type="ECO:0000256" key="8">
    <source>
        <dbReference type="RuleBase" id="RU363098"/>
    </source>
</evidence>
<dbReference type="InterPro" id="IPR058752">
    <property type="entry name" value="RDRP_C_head"/>
</dbReference>
<dbReference type="AlphaFoldDB" id="A0A4P9XPV7"/>
<comment type="similarity">
    <text evidence="1 8">Belongs to the RdRP family.</text>
</comment>
<keyword evidence="6" id="KW-0943">RNA-mediated gene silencing</keyword>
<evidence type="ECO:0000256" key="2">
    <source>
        <dbReference type="ARBA" id="ARBA00022484"/>
    </source>
</evidence>
<evidence type="ECO:0000313" key="12">
    <source>
        <dbReference type="EMBL" id="RKP08055.1"/>
    </source>
</evidence>
<gene>
    <name evidence="12" type="ORF">THASP1DRAFT_16179</name>
</gene>
<dbReference type="Proteomes" id="UP000271241">
    <property type="component" value="Unassembled WGS sequence"/>
</dbReference>
<dbReference type="InterPro" id="IPR007855">
    <property type="entry name" value="RDRP"/>
</dbReference>
<reference evidence="13" key="1">
    <citation type="journal article" date="2018" name="Nat. Microbiol.">
        <title>Leveraging single-cell genomics to expand the fungal tree of life.</title>
        <authorList>
            <person name="Ahrendt S.R."/>
            <person name="Quandt C.A."/>
            <person name="Ciobanu D."/>
            <person name="Clum A."/>
            <person name="Salamov A."/>
            <person name="Andreopoulos B."/>
            <person name="Cheng J.F."/>
            <person name="Woyke T."/>
            <person name="Pelin A."/>
            <person name="Henrissat B."/>
            <person name="Reynolds N.K."/>
            <person name="Benny G.L."/>
            <person name="Smith M.E."/>
            <person name="James T.Y."/>
            <person name="Grigoriev I.V."/>
        </authorList>
    </citation>
    <scope>NUCLEOTIDE SEQUENCE [LARGE SCALE GENOMIC DNA]</scope>
    <source>
        <strain evidence="13">RSA 1356</strain>
    </source>
</reference>
<dbReference type="PANTHER" id="PTHR23079:SF55">
    <property type="entry name" value="RNA-DIRECTED RNA POLYMERASE"/>
    <property type="match status" value="1"/>
</dbReference>
<dbReference type="GO" id="GO:0030422">
    <property type="term" value="P:siRNA processing"/>
    <property type="evidence" value="ECO:0007669"/>
    <property type="project" value="TreeGrafter"/>
</dbReference>
<dbReference type="GO" id="GO:0031380">
    <property type="term" value="C:nuclear RNA-directed RNA polymerase complex"/>
    <property type="evidence" value="ECO:0007669"/>
    <property type="project" value="TreeGrafter"/>
</dbReference>
<dbReference type="InterPro" id="IPR057596">
    <property type="entry name" value="RDRP_core"/>
</dbReference>
<keyword evidence="4 8" id="KW-0548">Nucleotidyltransferase</keyword>
<evidence type="ECO:0000259" key="10">
    <source>
        <dbReference type="Pfam" id="PF05183"/>
    </source>
</evidence>
<dbReference type="GO" id="GO:0003723">
    <property type="term" value="F:RNA binding"/>
    <property type="evidence" value="ECO:0007669"/>
    <property type="project" value="UniProtKB-KW"/>
</dbReference>
<evidence type="ECO:0000256" key="6">
    <source>
        <dbReference type="ARBA" id="ARBA00023158"/>
    </source>
</evidence>
<dbReference type="PANTHER" id="PTHR23079">
    <property type="entry name" value="RNA-DEPENDENT RNA POLYMERASE"/>
    <property type="match status" value="1"/>
</dbReference>
<keyword evidence="5 8" id="KW-0694">RNA-binding</keyword>